<name>A0A507C3H0_9FUNG</name>
<comment type="caution">
    <text evidence="2">The sequence shown here is derived from an EMBL/GenBank/DDBJ whole genome shotgun (WGS) entry which is preliminary data.</text>
</comment>
<evidence type="ECO:0000313" key="3">
    <source>
        <dbReference type="Proteomes" id="UP000320475"/>
    </source>
</evidence>
<dbReference type="EMBL" id="QEAM01000724">
    <property type="protein sequence ID" value="TPX36070.1"/>
    <property type="molecule type" value="Genomic_DNA"/>
</dbReference>
<dbReference type="VEuPathDB" id="FungiDB:SeMB42_g02043"/>
<evidence type="ECO:0000313" key="2">
    <source>
        <dbReference type="EMBL" id="TPX36070.1"/>
    </source>
</evidence>
<gene>
    <name evidence="2" type="ORF">SeLEV6574_g08117</name>
</gene>
<sequence>MANFLTKAVQHRFHDEKQWRNYGSITIFNRPHGTSHVAIKYRNEELPVSLLVLPSPPSSTDVTTAPTLPGAERSSAPLSRSKFECHSWSGETNYDEFLGSFEIACRMAGLTGDDMLNTFYSKLPEGTRFRAKNRYDMAGNEIPTTSYQTATELYRESISDPTLAGGLKNTSKILATLKLRANESVQGPRCCTQCRCPVQKQPMAASYVLGYTLRVYPVVLGHVRGCSSMG</sequence>
<protein>
    <submittedName>
        <fullName evidence="2">Uncharacterized protein</fullName>
    </submittedName>
</protein>
<feature type="region of interest" description="Disordered" evidence="1">
    <location>
        <begin position="57"/>
        <end position="76"/>
    </location>
</feature>
<evidence type="ECO:0000256" key="1">
    <source>
        <dbReference type="SAM" id="MobiDB-lite"/>
    </source>
</evidence>
<reference evidence="2 3" key="1">
    <citation type="journal article" date="2019" name="Sci. Rep.">
        <title>Comparative genomics of chytrid fungi reveal insights into the obligate biotrophic and pathogenic lifestyle of Synchytrium endobioticum.</title>
        <authorList>
            <person name="van de Vossenberg B.T.L.H."/>
            <person name="Warris S."/>
            <person name="Nguyen H.D.T."/>
            <person name="van Gent-Pelzer M.P.E."/>
            <person name="Joly D.L."/>
            <person name="van de Geest H.C."/>
            <person name="Bonants P.J.M."/>
            <person name="Smith D.S."/>
            <person name="Levesque C.A."/>
            <person name="van der Lee T.A.J."/>
        </authorList>
    </citation>
    <scope>NUCLEOTIDE SEQUENCE [LARGE SCALE GENOMIC DNA]</scope>
    <source>
        <strain evidence="2 3">LEV6574</strain>
    </source>
</reference>
<accession>A0A507C3H0</accession>
<proteinExistence type="predicted"/>
<dbReference type="AlphaFoldDB" id="A0A507C3H0"/>
<dbReference type="Proteomes" id="UP000320475">
    <property type="component" value="Unassembled WGS sequence"/>
</dbReference>
<organism evidence="2 3">
    <name type="scientific">Synchytrium endobioticum</name>
    <dbReference type="NCBI Taxonomy" id="286115"/>
    <lineage>
        <taxon>Eukaryota</taxon>
        <taxon>Fungi</taxon>
        <taxon>Fungi incertae sedis</taxon>
        <taxon>Chytridiomycota</taxon>
        <taxon>Chytridiomycota incertae sedis</taxon>
        <taxon>Chytridiomycetes</taxon>
        <taxon>Synchytriales</taxon>
        <taxon>Synchytriaceae</taxon>
        <taxon>Synchytrium</taxon>
    </lineage>
</organism>